<feature type="transmembrane region" description="Helical" evidence="10">
    <location>
        <begin position="1998"/>
        <end position="2020"/>
    </location>
</feature>
<feature type="compositionally biased region" description="Low complexity" evidence="9">
    <location>
        <begin position="1349"/>
        <end position="1360"/>
    </location>
</feature>
<dbReference type="PRINTS" id="PR01177">
    <property type="entry name" value="GABAB1RECPTR"/>
</dbReference>
<dbReference type="PANTHER" id="PTHR10519">
    <property type="entry name" value="GABA-B RECEPTOR"/>
    <property type="match status" value="1"/>
</dbReference>
<keyword evidence="11" id="KW-0732">Signal</keyword>
<evidence type="ECO:0000256" key="4">
    <source>
        <dbReference type="ARBA" id="ARBA00023040"/>
    </source>
</evidence>
<feature type="compositionally biased region" description="Polar residues" evidence="9">
    <location>
        <begin position="2397"/>
        <end position="2414"/>
    </location>
</feature>
<feature type="transmembrane region" description="Helical" evidence="10">
    <location>
        <begin position="701"/>
        <end position="722"/>
    </location>
</feature>
<evidence type="ECO:0000256" key="1">
    <source>
        <dbReference type="ARBA" id="ARBA00004141"/>
    </source>
</evidence>
<feature type="compositionally biased region" description="Basic and acidic residues" evidence="9">
    <location>
        <begin position="1179"/>
        <end position="1191"/>
    </location>
</feature>
<dbReference type="InterPro" id="IPR002455">
    <property type="entry name" value="GPCR3_GABA-B"/>
</dbReference>
<feature type="compositionally biased region" description="Polar residues" evidence="9">
    <location>
        <begin position="1218"/>
        <end position="1228"/>
    </location>
</feature>
<keyword evidence="2 10" id="KW-0812">Transmembrane</keyword>
<dbReference type="InterPro" id="IPR001828">
    <property type="entry name" value="ANF_lig-bd_rcpt"/>
</dbReference>
<dbReference type="EMBL" id="CALNXK010000048">
    <property type="protein sequence ID" value="CAH3130709.1"/>
    <property type="molecule type" value="Genomic_DNA"/>
</dbReference>
<feature type="transmembrane region" description="Helical" evidence="10">
    <location>
        <begin position="2135"/>
        <end position="2158"/>
    </location>
</feature>
<feature type="transmembrane region" description="Helical" evidence="10">
    <location>
        <begin position="662"/>
        <end position="685"/>
    </location>
</feature>
<dbReference type="InterPro" id="IPR028082">
    <property type="entry name" value="Peripla_BP_I"/>
</dbReference>
<feature type="compositionally biased region" description="Polar residues" evidence="9">
    <location>
        <begin position="1006"/>
        <end position="1015"/>
    </location>
</feature>
<dbReference type="SUPFAM" id="SSF53822">
    <property type="entry name" value="Periplasmic binding protein-like I"/>
    <property type="match status" value="2"/>
</dbReference>
<reference evidence="13 14" key="1">
    <citation type="submission" date="2022-05" db="EMBL/GenBank/DDBJ databases">
        <authorList>
            <consortium name="Genoscope - CEA"/>
            <person name="William W."/>
        </authorList>
    </citation>
    <scope>NUCLEOTIDE SEQUENCE [LARGE SCALE GENOMIC DNA]</scope>
</reference>
<sequence length="2514" mass="281738">MKNLFLATIFVVIFCVNFSTAQLGNSTNTTNASIPTNSSSNATTVQLTRLYIGAFFDLGVKSGYGSLPMAQQAIDEINNNTEILPGYQLELVVNSTQGSFGFGQKVLQEFLTQEPKKIMLLGPGTDSLAKSVAAYAGIPEVGLLQFSYGTTDVDLAIRRDLYPNFFRTSTSIASLDAPRIEFIKEYGWDEVGIIYGDSVQYLKLSNQLTDRLRKNNIKVLAEVRLQANDPKRAIRTIKDKGIHVILGMFDRNAVARKMICEAYQQKMYGPHYVWMLVNSYNNNWWIPGKNEELACSDLEMKCQIQNHFSFYHTFVINPRSRYYNHAKKNGSQIINDYRAKVDNGSDTSNRSSNALDVYDALWSIAFVLHNSRDELLRQGKSLENLTYGDVNATAVFRRHAQNLDFPTPSIGARVRYYQNGDRKNGIVLRQIVIQDGNFKTVQAGSFNVETNEFTASHEIHWFAGTPYTKTTEKYIYRTIDRTLFFVLIGFASVGIAYALLCLLVLALNFKKKLVHNSGPVISMLIILGCILNYVTVILYGFDYSLVSPDTVTRFCRARSWTFAIGFTLSVGGVTAKLWMAYSVLKDRFVRSRNVMMFWMLGILVLLLIVDIIILACWEGTDPLFRTLKQVRSQPEYKCFEPITADTFRAEIEVVEHCDCADLTLWLVIILVFKVLTLLTGGFLAWQTRRVYIPAINDTQHCVSCMFVVVLFCLCGSIVAFATTMYPSAYYGVIGVLIIVATTMILVLLFVNKIFRLSCRTRKRTKTLRIGEESADNTKCASTRGAACARFCPCFACSSACCITCCLCFPFWNLYSCLRAFCCGSQVRSSGGGGGQSKAEFYIGGIAQDRDAEIVNLRNELREKNSQLSNLGHNRTVKTNGTQTEDDEDYPWDPDDGDSMFSDGNVSDLESSQGSDKNKRFRRAANKVRIFSEAVDYSHIKSKVDTGMRRSTLGPSSQRVRRGSRLSVVSSPEDLTKLKTTLAQREEEIQRLRKELEGLKMPGRAVKTQQSPTSEEVQIKADSPNLQGIILIETPPTPVPPENPDDSRETINQPKTPNPSGTSKTTSGKITAAVTTQDRSKKKSSLGPAGSWLVKDELELTNDDTNPEKETLRKDSETRHHDMRPKESIPKKDGKDSSKARTSNENQEIKTSRKISKTGDDDKDLHKNVLRKGNGIRNISLKDNEKTTKDIKPATGSNRSSPSQDKTDTVGEGRIAATLKTSPGTSRKVSLTHVALSVNQGNDKAEEGNKTKDIKDIREKQVNNGGKSNEKTDSLPSVGVNKDEIVDNANNLNDKGLGHNNAKKELKRQEDDLNEEGKDRHIAVNEEDDEGDDEFGDDDEFDEDDDNTDDVVNNNNNNNNTIRTNGRGGSKKRRRRRKKNGFGKLKWNAQSKIDTGSGSYKPKTSVKKIPHFKNDYTHVKSRISTVSEANAGENSVEKRQRSISFNKPPDYSKVRPKLYNGTTRRYNSEMPTTVLYMHHLWTFLLLFLSCNPRLSLTVNDTDRIWGGEGAETRLNATNANTTVKHELHIGGFFDLNSRNGAGALSAALLAVEEINQDSRYLKDYRIVLHHQRSTKGELSEGISILYHYLSTEPKKLMLLGPFDNNLAKTVAAYAGLPEIGILQFSYGATDLALTTEKTQYPLFFRTVPTEIVFNEPCLQFIQHFGWKDEIGLIYNASPYYSQISKELAKSLRNNGTKIVANEGFTQDPAVAVKILKEKEAHIIIGTFHHTRAKEVFCQAYLNGMYGKDYVWIVTSTPDVNSTFDWWVPEPSSNLPCTREEMEEAIDHHFTFYYKNKINGTLVSGKTTDQFFTEYSQNIPSFFRSTYAPFAYEAMWAIAATLERGRPVLNDWRMNLHVLGYGRRMVSELFKEEAFEVKFTGPSGQVAFDENGNRQCKVFIQQFRKSVGAREVGVFDYNPPTLTLKGSSQGSGTPETLEYVQWPAGLPYRRKASSVSWLYILFPLFIAWTLISGFLLVCCVLCYALLLVFRRHRVIYHSGFYLTQLLLVGCMLSLFSVVLFGIDGALVSFESLQLVCKARSWFLSLGFTLCLGSVLPRVLYAYRVVSWRPETIRKVPWAWMYMIAFFIFIGDVILLITWQIVFKPRAVKVLREVAKPRPYQEKPQLIEQCVSNNEEAALALLLVPKGILLIMGAIAAWPARRLCLPLCNNTRNCALCLGIATVMCIIEAPIIMTVRQYPNPFYAVTGLLIMVLSAALLVIGVLPQLKRAHRCKKKALMASQECNDIEMTQDGNGGRCDCNACNDHKTFRPHLAACTGPYSCAPVSQEWDYMVSKVPNRTKEGEPRIVTETVYVDAPTVSTAVAETQTLKVIYSTAEIQTLVVRTQSASILTEPEPEIEQADVMLQTEAEEPTPVVDANTQTINVTITEKDVQTEKTATISTHVQTEGTKNSHAQVQTDEPPPPPDILSEESDTASVASSITTSPKPERKARKKKVFNVQPKIDTNLSPRRKELVAKSSPITKPTLRVPTTLHNSRSRENLSLSPRSREPSPARGGNR</sequence>
<dbReference type="PROSITE" id="PS50259">
    <property type="entry name" value="G_PROTEIN_RECEP_F3_4"/>
    <property type="match status" value="2"/>
</dbReference>
<feature type="compositionally biased region" description="Basic and acidic residues" evidence="9">
    <location>
        <begin position="1301"/>
        <end position="1323"/>
    </location>
</feature>
<feature type="compositionally biased region" description="Basic and acidic residues" evidence="9">
    <location>
        <begin position="1105"/>
        <end position="1138"/>
    </location>
</feature>
<organism evidence="13 14">
    <name type="scientific">Porites lobata</name>
    <dbReference type="NCBI Taxonomy" id="104759"/>
    <lineage>
        <taxon>Eukaryota</taxon>
        <taxon>Metazoa</taxon>
        <taxon>Cnidaria</taxon>
        <taxon>Anthozoa</taxon>
        <taxon>Hexacorallia</taxon>
        <taxon>Scleractinia</taxon>
        <taxon>Fungiina</taxon>
        <taxon>Poritidae</taxon>
        <taxon>Porites</taxon>
    </lineage>
</organism>
<feature type="compositionally biased region" description="Polar residues" evidence="9">
    <location>
        <begin position="1194"/>
        <end position="1203"/>
    </location>
</feature>
<feature type="region of interest" description="Disordered" evidence="9">
    <location>
        <begin position="867"/>
        <end position="920"/>
    </location>
</feature>
<feature type="transmembrane region" description="Helical" evidence="10">
    <location>
        <begin position="1955"/>
        <end position="1986"/>
    </location>
</feature>
<evidence type="ECO:0000256" key="9">
    <source>
        <dbReference type="SAM" id="MobiDB-lite"/>
    </source>
</evidence>
<feature type="transmembrane region" description="Helical" evidence="10">
    <location>
        <begin position="2040"/>
        <end position="2063"/>
    </location>
</feature>
<feature type="region of interest" description="Disordered" evidence="9">
    <location>
        <begin position="2397"/>
        <end position="2514"/>
    </location>
</feature>
<feature type="transmembrane region" description="Helical" evidence="10">
    <location>
        <begin position="561"/>
        <end position="584"/>
    </location>
</feature>
<feature type="compositionally biased region" description="Low complexity" evidence="9">
    <location>
        <begin position="1053"/>
        <end position="1068"/>
    </location>
</feature>
<dbReference type="Pfam" id="PF00003">
    <property type="entry name" value="7tm_3"/>
    <property type="match status" value="2"/>
</dbReference>
<feature type="compositionally biased region" description="Polar residues" evidence="9">
    <location>
        <begin position="867"/>
        <end position="882"/>
    </location>
</feature>
<dbReference type="Gene3D" id="3.40.50.2300">
    <property type="match status" value="4"/>
</dbReference>
<feature type="transmembrane region" description="Helical" evidence="10">
    <location>
        <begin position="790"/>
        <end position="811"/>
    </location>
</feature>
<comment type="caution">
    <text evidence="13">The sequence shown here is derived from an EMBL/GenBank/DDBJ whole genome shotgun (WGS) entry which is preliminary data.</text>
</comment>
<evidence type="ECO:0000259" key="12">
    <source>
        <dbReference type="PROSITE" id="PS50259"/>
    </source>
</evidence>
<feature type="compositionally biased region" description="Acidic residues" evidence="9">
    <location>
        <begin position="883"/>
        <end position="897"/>
    </location>
</feature>
<feature type="compositionally biased region" description="Polar residues" evidence="9">
    <location>
        <begin position="2430"/>
        <end position="2441"/>
    </location>
</feature>
<accession>A0ABN8P6K2</accession>
<protein>
    <recommendedName>
        <fullName evidence="12">G-protein coupled receptors family 3 profile domain-containing protein</fullName>
    </recommendedName>
</protein>
<comment type="subcellular location">
    <subcellularLocation>
        <location evidence="1">Membrane</location>
        <topology evidence="1">Multi-pass membrane protein</topology>
    </subcellularLocation>
</comment>
<feature type="transmembrane region" description="Helical" evidence="10">
    <location>
        <begin position="2170"/>
        <end position="2192"/>
    </location>
</feature>
<evidence type="ECO:0000256" key="2">
    <source>
        <dbReference type="ARBA" id="ARBA00022692"/>
    </source>
</evidence>
<feature type="compositionally biased region" description="Acidic residues" evidence="9">
    <location>
        <begin position="1324"/>
        <end position="1348"/>
    </location>
</feature>
<dbReference type="Proteomes" id="UP001159405">
    <property type="component" value="Unassembled WGS sequence"/>
</dbReference>
<feature type="compositionally biased region" description="Basic and acidic residues" evidence="9">
    <location>
        <begin position="1242"/>
        <end position="1260"/>
    </location>
</feature>
<proteinExistence type="predicted"/>
<evidence type="ECO:0000313" key="14">
    <source>
        <dbReference type="Proteomes" id="UP001159405"/>
    </source>
</evidence>
<keyword evidence="7" id="KW-0325">Glycoprotein</keyword>
<keyword evidence="8" id="KW-0807">Transducer</keyword>
<evidence type="ECO:0000256" key="11">
    <source>
        <dbReference type="SAM" id="SignalP"/>
    </source>
</evidence>
<keyword evidence="14" id="KW-1185">Reference proteome</keyword>
<feature type="domain" description="G-protein coupled receptors family 3 profile" evidence="12">
    <location>
        <begin position="490"/>
        <end position="772"/>
    </location>
</feature>
<feature type="transmembrane region" description="Helical" evidence="10">
    <location>
        <begin position="2198"/>
        <end position="2220"/>
    </location>
</feature>
<feature type="region of interest" description="Disordered" evidence="9">
    <location>
        <begin position="999"/>
        <end position="1382"/>
    </location>
</feature>
<dbReference type="CDD" id="cd15047">
    <property type="entry name" value="7tmC_GABA-B-like"/>
    <property type="match status" value="2"/>
</dbReference>
<feature type="compositionally biased region" description="Polar residues" evidence="9">
    <location>
        <begin position="901"/>
        <end position="914"/>
    </location>
</feature>
<name>A0ABN8P6K2_9CNID</name>
<evidence type="ECO:0000313" key="13">
    <source>
        <dbReference type="EMBL" id="CAH3130709.1"/>
    </source>
</evidence>
<feature type="transmembrane region" description="Helical" evidence="10">
    <location>
        <begin position="596"/>
        <end position="617"/>
    </location>
</feature>
<evidence type="ECO:0000256" key="7">
    <source>
        <dbReference type="ARBA" id="ARBA00023180"/>
    </source>
</evidence>
<feature type="chain" id="PRO_5046533297" description="G-protein coupled receptors family 3 profile domain-containing protein" evidence="11">
    <location>
        <begin position="22"/>
        <end position="2514"/>
    </location>
</feature>
<keyword evidence="3 10" id="KW-1133">Transmembrane helix</keyword>
<feature type="transmembrane region" description="Helical" evidence="10">
    <location>
        <begin position="520"/>
        <end position="541"/>
    </location>
</feature>
<dbReference type="PRINTS" id="PR01176">
    <property type="entry name" value="GABABRECEPTR"/>
</dbReference>
<dbReference type="InterPro" id="IPR017978">
    <property type="entry name" value="GPCR_3_C"/>
</dbReference>
<evidence type="ECO:0000256" key="5">
    <source>
        <dbReference type="ARBA" id="ARBA00023136"/>
    </source>
</evidence>
<keyword evidence="5 10" id="KW-0472">Membrane</keyword>
<feature type="transmembrane region" description="Helical" evidence="10">
    <location>
        <begin position="728"/>
        <end position="754"/>
    </location>
</feature>
<feature type="transmembrane region" description="Helical" evidence="10">
    <location>
        <begin position="483"/>
        <end position="508"/>
    </location>
</feature>
<feature type="signal peptide" evidence="11">
    <location>
        <begin position="1"/>
        <end position="21"/>
    </location>
</feature>
<feature type="transmembrane region" description="Helical" evidence="10">
    <location>
        <begin position="2075"/>
        <end position="2099"/>
    </location>
</feature>
<keyword evidence="6" id="KW-0675">Receptor</keyword>
<dbReference type="Pfam" id="PF01094">
    <property type="entry name" value="ANF_receptor"/>
    <property type="match status" value="2"/>
</dbReference>
<feature type="region of interest" description="Disordered" evidence="9">
    <location>
        <begin position="946"/>
        <end position="968"/>
    </location>
</feature>
<evidence type="ECO:0000256" key="3">
    <source>
        <dbReference type="ARBA" id="ARBA00022989"/>
    </source>
</evidence>
<feature type="compositionally biased region" description="Basic residues" evidence="9">
    <location>
        <begin position="1368"/>
        <end position="1380"/>
    </location>
</feature>
<dbReference type="PANTHER" id="PTHR10519:SF20">
    <property type="entry name" value="G-PROTEIN COUPLED RECEPTOR 156-RELATED"/>
    <property type="match status" value="1"/>
</dbReference>
<feature type="compositionally biased region" description="Basic and acidic residues" evidence="9">
    <location>
        <begin position="1146"/>
        <end position="1166"/>
    </location>
</feature>
<feature type="domain" description="G-protein coupled receptors family 3 profile" evidence="12">
    <location>
        <begin position="2008"/>
        <end position="2184"/>
    </location>
</feature>
<gene>
    <name evidence="13" type="ORF">PLOB_00034787</name>
</gene>
<evidence type="ECO:0000256" key="10">
    <source>
        <dbReference type="SAM" id="Phobius"/>
    </source>
</evidence>
<evidence type="ECO:0000256" key="8">
    <source>
        <dbReference type="ARBA" id="ARBA00023224"/>
    </source>
</evidence>
<evidence type="ECO:0000256" key="6">
    <source>
        <dbReference type="ARBA" id="ARBA00023170"/>
    </source>
</evidence>
<dbReference type="CDD" id="cd06366">
    <property type="entry name" value="PBP1_GABAb_receptor"/>
    <property type="match status" value="2"/>
</dbReference>
<keyword evidence="4" id="KW-0297">G-protein coupled receptor</keyword>